<feature type="repeat" description="PPR" evidence="2">
    <location>
        <begin position="436"/>
        <end position="470"/>
    </location>
</feature>
<accession>A0A9R0I872</accession>
<evidence type="ECO:0000313" key="4">
    <source>
        <dbReference type="RefSeq" id="XP_021844617.2"/>
    </source>
</evidence>
<reference evidence="4" key="2">
    <citation type="submission" date="2025-08" db="UniProtKB">
        <authorList>
            <consortium name="RefSeq"/>
        </authorList>
    </citation>
    <scope>IDENTIFICATION</scope>
    <source>
        <tissue evidence="4">Leaf</tissue>
    </source>
</reference>
<feature type="repeat" description="PPR" evidence="2">
    <location>
        <begin position="98"/>
        <end position="132"/>
    </location>
</feature>
<feature type="repeat" description="PPR" evidence="2">
    <location>
        <begin position="471"/>
        <end position="506"/>
    </location>
</feature>
<evidence type="ECO:0000256" key="2">
    <source>
        <dbReference type="PROSITE-ProRule" id="PRU00708"/>
    </source>
</evidence>
<feature type="repeat" description="PPR" evidence="2">
    <location>
        <begin position="298"/>
        <end position="332"/>
    </location>
</feature>
<dbReference type="GeneID" id="110784472"/>
<feature type="repeat" description="PPR" evidence="2">
    <location>
        <begin position="333"/>
        <end position="367"/>
    </location>
</feature>
<feature type="repeat" description="PPR" evidence="2">
    <location>
        <begin position="196"/>
        <end position="230"/>
    </location>
</feature>
<dbReference type="AlphaFoldDB" id="A0A9R0I872"/>
<dbReference type="Proteomes" id="UP000813463">
    <property type="component" value="Chromosome 1"/>
</dbReference>
<dbReference type="PANTHER" id="PTHR24015">
    <property type="entry name" value="OS07G0578800 PROTEIN-RELATED"/>
    <property type="match status" value="1"/>
</dbReference>
<dbReference type="InterPro" id="IPR046960">
    <property type="entry name" value="PPR_At4g14850-like_plant"/>
</dbReference>
<dbReference type="Pfam" id="PF01535">
    <property type="entry name" value="PPR"/>
    <property type="match status" value="4"/>
</dbReference>
<sequence>MSHNIAKLVTNGYFKEALHLYSQLRSSSLPINHLSYPCLLKSCAKLNYPLQGQIIHTHLIKYGYYCDTYAATGLTHMYMKFQLVKYAVKVFDEMPQRNEASVNAMISGFSQNGCVGEALLVFREVGLKRFRPNSVMIASVLSACDVVGNGSQVHCWAVKIGVERDVFVSTGVVTMYMSCLEVVSATKAFRMMNYKNVVSYNAFISGLVRNGVYRVVLKVFKGMFESSSEGPNSVTLVIVLGACSNVINLRFGRQVHGVAMKIGLQFDIMVGTALVDMYAKCGSHSCYLVFREMKGNRNLITWNSIISGMFLTGDCDTALKLFSELESEGLVPDSATWNTMISGFSKQGQYDKSVQFFTEMVSKGIAPSLKSLTSLLDACSTISSLQLGKQIHAAAIRTEISNDEFFTTALIDMYMKCGQSSWARRIFDLYKIKPRDPTFWNAMISGYGRNGEEDSAFEVFYLMQKDNVVPNSSTFANLLTVCSHAGQLDKGLRVFEMMTVKYGLMPTSQHFACMVDLLGRSGHLQKAQELLREIPEISSSVFSSLLGAAGHHLDPKLGEDMAKELSELEPGNRATFVVLSNIYAATGRWEDVERIRNMIGVKGLEKFPGYSVQVT</sequence>
<dbReference type="PANTHER" id="PTHR24015:SF930">
    <property type="entry name" value="PPR CONTAINING PLANT-LIKE PROTEIN"/>
    <property type="match status" value="1"/>
</dbReference>
<dbReference type="InterPro" id="IPR046848">
    <property type="entry name" value="E_motif"/>
</dbReference>
<dbReference type="RefSeq" id="XP_021844617.2">
    <property type="nucleotide sequence ID" value="XM_021988925.2"/>
</dbReference>
<organism evidence="3 4">
    <name type="scientific">Spinacia oleracea</name>
    <name type="common">Spinach</name>
    <dbReference type="NCBI Taxonomy" id="3562"/>
    <lineage>
        <taxon>Eukaryota</taxon>
        <taxon>Viridiplantae</taxon>
        <taxon>Streptophyta</taxon>
        <taxon>Embryophyta</taxon>
        <taxon>Tracheophyta</taxon>
        <taxon>Spermatophyta</taxon>
        <taxon>Magnoliopsida</taxon>
        <taxon>eudicotyledons</taxon>
        <taxon>Gunneridae</taxon>
        <taxon>Pentapetalae</taxon>
        <taxon>Caryophyllales</taxon>
        <taxon>Chenopodiaceae</taxon>
        <taxon>Chenopodioideae</taxon>
        <taxon>Anserineae</taxon>
        <taxon>Spinacia</taxon>
    </lineage>
</organism>
<gene>
    <name evidence="4" type="primary">LOC110784472</name>
</gene>
<dbReference type="NCBIfam" id="TIGR00756">
    <property type="entry name" value="PPR"/>
    <property type="match status" value="5"/>
</dbReference>
<dbReference type="Gene3D" id="1.25.40.10">
    <property type="entry name" value="Tetratricopeptide repeat domain"/>
    <property type="match status" value="4"/>
</dbReference>
<dbReference type="InterPro" id="IPR011990">
    <property type="entry name" value="TPR-like_helical_dom_sf"/>
</dbReference>
<name>A0A9R0I872_SPIOL</name>
<keyword evidence="3" id="KW-1185">Reference proteome</keyword>
<evidence type="ECO:0000313" key="3">
    <source>
        <dbReference type="Proteomes" id="UP000813463"/>
    </source>
</evidence>
<keyword evidence="1" id="KW-0677">Repeat</keyword>
<dbReference type="GO" id="GO:0009451">
    <property type="term" value="P:RNA modification"/>
    <property type="evidence" value="ECO:0007669"/>
    <property type="project" value="InterPro"/>
</dbReference>
<proteinExistence type="predicted"/>
<dbReference type="GO" id="GO:0003723">
    <property type="term" value="F:RNA binding"/>
    <property type="evidence" value="ECO:0007669"/>
    <property type="project" value="InterPro"/>
</dbReference>
<dbReference type="Pfam" id="PF20431">
    <property type="entry name" value="E_motif"/>
    <property type="match status" value="1"/>
</dbReference>
<protein>
    <submittedName>
        <fullName evidence="4">Pentatricopeptide repeat-containing protein At2g02750</fullName>
    </submittedName>
</protein>
<evidence type="ECO:0000256" key="1">
    <source>
        <dbReference type="ARBA" id="ARBA00022737"/>
    </source>
</evidence>
<dbReference type="PROSITE" id="PS51375">
    <property type="entry name" value="PPR"/>
    <property type="match status" value="6"/>
</dbReference>
<reference evidence="3" key="1">
    <citation type="journal article" date="2021" name="Nat. Commun.">
        <title>Genomic analyses provide insights into spinach domestication and the genetic basis of agronomic traits.</title>
        <authorList>
            <person name="Cai X."/>
            <person name="Sun X."/>
            <person name="Xu C."/>
            <person name="Sun H."/>
            <person name="Wang X."/>
            <person name="Ge C."/>
            <person name="Zhang Z."/>
            <person name="Wang Q."/>
            <person name="Fei Z."/>
            <person name="Jiao C."/>
            <person name="Wang Q."/>
        </authorList>
    </citation>
    <scope>NUCLEOTIDE SEQUENCE [LARGE SCALE GENOMIC DNA]</scope>
    <source>
        <strain evidence="3">cv. Varoflay</strain>
    </source>
</reference>
<dbReference type="KEGG" id="soe:110784472"/>
<dbReference type="Pfam" id="PF13041">
    <property type="entry name" value="PPR_2"/>
    <property type="match status" value="2"/>
</dbReference>
<dbReference type="InterPro" id="IPR002885">
    <property type="entry name" value="PPR_rpt"/>
</dbReference>